<evidence type="ECO:0000256" key="1">
    <source>
        <dbReference type="SAM" id="SignalP"/>
    </source>
</evidence>
<protein>
    <recommendedName>
        <fullName evidence="2">Serine aminopeptidase S33 domain-containing protein</fullName>
    </recommendedName>
</protein>
<evidence type="ECO:0000313" key="4">
    <source>
        <dbReference type="EMBL" id="CAH0365643.1"/>
    </source>
</evidence>
<dbReference type="InterPro" id="IPR050266">
    <property type="entry name" value="AB_hydrolase_sf"/>
</dbReference>
<dbReference type="PANTHER" id="PTHR43798:SF33">
    <property type="entry name" value="HYDROLASE, PUTATIVE (AFU_ORTHOLOGUE AFUA_2G14860)-RELATED"/>
    <property type="match status" value="1"/>
</dbReference>
<dbReference type="PANTHER" id="PTHR43798">
    <property type="entry name" value="MONOACYLGLYCEROL LIPASE"/>
    <property type="match status" value="1"/>
</dbReference>
<dbReference type="InterPro" id="IPR022742">
    <property type="entry name" value="Hydrolase_4"/>
</dbReference>
<dbReference type="OrthoDB" id="408373at2759"/>
<evidence type="ECO:0000313" key="3">
    <source>
        <dbReference type="EMBL" id="CAE0705231.1"/>
    </source>
</evidence>
<reference evidence="4" key="2">
    <citation type="submission" date="2021-11" db="EMBL/GenBank/DDBJ databases">
        <authorList>
            <consortium name="Genoscope - CEA"/>
            <person name="William W."/>
        </authorList>
    </citation>
    <scope>NUCLEOTIDE SEQUENCE</scope>
</reference>
<evidence type="ECO:0000259" key="2">
    <source>
        <dbReference type="Pfam" id="PF12146"/>
    </source>
</evidence>
<name>A0A7S4A6D7_9STRA</name>
<proteinExistence type="predicted"/>
<feature type="domain" description="Serine aminopeptidase S33" evidence="2">
    <location>
        <begin position="36"/>
        <end position="258"/>
    </location>
</feature>
<gene>
    <name evidence="3" type="ORF">PCAL00307_LOCUS20679</name>
    <name evidence="4" type="ORF">PECAL_1P20920</name>
</gene>
<accession>A0A7S4A6D7</accession>
<feature type="chain" id="PRO_5035681178" description="Serine aminopeptidase S33 domain-containing protein" evidence="1">
    <location>
        <begin position="17"/>
        <end position="279"/>
    </location>
</feature>
<dbReference type="InterPro" id="IPR029058">
    <property type="entry name" value="AB_hydrolase_fold"/>
</dbReference>
<dbReference type="GO" id="GO:0016020">
    <property type="term" value="C:membrane"/>
    <property type="evidence" value="ECO:0007669"/>
    <property type="project" value="TreeGrafter"/>
</dbReference>
<dbReference type="EMBL" id="CAKKNE010000001">
    <property type="protein sequence ID" value="CAH0365643.1"/>
    <property type="molecule type" value="Genomic_DNA"/>
</dbReference>
<dbReference type="SUPFAM" id="SSF53474">
    <property type="entry name" value="alpha/beta-Hydrolases"/>
    <property type="match status" value="1"/>
</dbReference>
<reference evidence="3" key="1">
    <citation type="submission" date="2021-01" db="EMBL/GenBank/DDBJ databases">
        <authorList>
            <person name="Corre E."/>
            <person name="Pelletier E."/>
            <person name="Niang G."/>
            <person name="Scheremetjew M."/>
            <person name="Finn R."/>
            <person name="Kale V."/>
            <person name="Holt S."/>
            <person name="Cochrane G."/>
            <person name="Meng A."/>
            <person name="Brown T."/>
            <person name="Cohen L."/>
        </authorList>
    </citation>
    <scope>NUCLEOTIDE SEQUENCE</scope>
    <source>
        <strain evidence="3">CCMP1756</strain>
    </source>
</reference>
<feature type="signal peptide" evidence="1">
    <location>
        <begin position="1"/>
        <end position="16"/>
    </location>
</feature>
<dbReference type="Proteomes" id="UP000789595">
    <property type="component" value="Unassembled WGS sequence"/>
</dbReference>
<evidence type="ECO:0000313" key="5">
    <source>
        <dbReference type="Proteomes" id="UP000789595"/>
    </source>
</evidence>
<dbReference type="Pfam" id="PF12146">
    <property type="entry name" value="Hydrolase_4"/>
    <property type="match status" value="1"/>
</dbReference>
<sequence>MLRCVLLIACSSSALEFRVPARDGYKLSVITSKTTKTDDAVLLLHGRTWSSGPVWQTTGAIDTLGRAAYGMDFRGFGRTQKRAADGLLRPSTCVNDVCDVLADLRTKHEKVHLLGWSYGGLVAQKVAASTDLVDRLVLYSSVWDETGDYADDEGRFKASVPRGPQTLEDCASDFNLPNSISAADSDAFARAALAADPQCVDWTALSEFAVDLGDVTCPCLVIHGDQDPYASRETQRALYDALGSSTKQLVVIDGSDHVAHALTQPKVQWAGAIGAFLDA</sequence>
<keyword evidence="1" id="KW-0732">Signal</keyword>
<organism evidence="3">
    <name type="scientific">Pelagomonas calceolata</name>
    <dbReference type="NCBI Taxonomy" id="35677"/>
    <lineage>
        <taxon>Eukaryota</taxon>
        <taxon>Sar</taxon>
        <taxon>Stramenopiles</taxon>
        <taxon>Ochrophyta</taxon>
        <taxon>Pelagophyceae</taxon>
        <taxon>Pelagomonadales</taxon>
        <taxon>Pelagomonadaceae</taxon>
        <taxon>Pelagomonas</taxon>
    </lineage>
</organism>
<dbReference type="AlphaFoldDB" id="A0A7S4A6D7"/>
<dbReference type="EMBL" id="HBIW01023965">
    <property type="protein sequence ID" value="CAE0705231.1"/>
    <property type="molecule type" value="Transcribed_RNA"/>
</dbReference>
<keyword evidence="5" id="KW-1185">Reference proteome</keyword>
<dbReference type="Gene3D" id="3.40.50.1820">
    <property type="entry name" value="alpha/beta hydrolase"/>
    <property type="match status" value="1"/>
</dbReference>